<sequence>MNTYSHPEIEFRSSNSYTKARDTQHITLLDLLEIYPQRVVWKPDLDHTQLLLHFRTQDIVKEDKAQPLLIFFVEDLNFDDGTLEANTTAQWMRQRFGVSPLFFSCLTAHKYVVKTGNASLVRTRHGRPVSLDGIYRFSFGINSPPSHVWFSHSLIDNLPSVYIIHQCPNRARDVILSYAHEENVAMLLRPLAIDAFLAESSLDMWGKNVIPSRNHLIAYENAQVSLFTPLQIAEAVETLHEVSQLLLIIREDLTDLLEMLEYFMKVYQRLSALSGPHENDLDSVHDSFDFLVSKTSILRRWVVNYNERVGIRINLFFNISTQLDNRTNLDIAKLTSKIAVFTQQDSSSMITMASVTMFFLPGTFVSALFSMVFFNTDGNNSLSVGPQWWLFPAITIPLTLLVFAIWLLWKRHRNQTTLEPLGMDTVIDMANVSEKGPS</sequence>
<keyword evidence="1" id="KW-1133">Transmembrane helix</keyword>
<evidence type="ECO:0000313" key="2">
    <source>
        <dbReference type="EMBL" id="KDR80212.1"/>
    </source>
</evidence>
<dbReference type="HOGENOM" id="CLU_046443_0_0_1"/>
<proteinExistence type="predicted"/>
<dbReference type="AlphaFoldDB" id="A0A067TCX7"/>
<keyword evidence="3" id="KW-1185">Reference proteome</keyword>
<keyword evidence="1" id="KW-0812">Transmembrane</keyword>
<dbReference type="OrthoDB" id="2866354at2759"/>
<reference evidence="3" key="1">
    <citation type="journal article" date="2014" name="Proc. Natl. Acad. Sci. U.S.A.">
        <title>Extensive sampling of basidiomycete genomes demonstrates inadequacy of the white-rot/brown-rot paradigm for wood decay fungi.</title>
        <authorList>
            <person name="Riley R."/>
            <person name="Salamov A.A."/>
            <person name="Brown D.W."/>
            <person name="Nagy L.G."/>
            <person name="Floudas D."/>
            <person name="Held B.W."/>
            <person name="Levasseur A."/>
            <person name="Lombard V."/>
            <person name="Morin E."/>
            <person name="Otillar R."/>
            <person name="Lindquist E.A."/>
            <person name="Sun H."/>
            <person name="LaButti K.M."/>
            <person name="Schmutz J."/>
            <person name="Jabbour D."/>
            <person name="Luo H."/>
            <person name="Baker S.E."/>
            <person name="Pisabarro A.G."/>
            <person name="Walton J.D."/>
            <person name="Blanchette R.A."/>
            <person name="Henrissat B."/>
            <person name="Martin F."/>
            <person name="Cullen D."/>
            <person name="Hibbett D.S."/>
            <person name="Grigoriev I.V."/>
        </authorList>
    </citation>
    <scope>NUCLEOTIDE SEQUENCE [LARGE SCALE GENOMIC DNA]</scope>
    <source>
        <strain evidence="3">CBS 339.88</strain>
    </source>
</reference>
<dbReference type="Gene3D" id="1.20.58.340">
    <property type="entry name" value="Magnesium transport protein CorA, transmembrane region"/>
    <property type="match status" value="1"/>
</dbReference>
<protein>
    <submittedName>
        <fullName evidence="2">Uncharacterized protein</fullName>
    </submittedName>
</protein>
<organism evidence="2 3">
    <name type="scientific">Galerina marginata (strain CBS 339.88)</name>
    <dbReference type="NCBI Taxonomy" id="685588"/>
    <lineage>
        <taxon>Eukaryota</taxon>
        <taxon>Fungi</taxon>
        <taxon>Dikarya</taxon>
        <taxon>Basidiomycota</taxon>
        <taxon>Agaricomycotina</taxon>
        <taxon>Agaricomycetes</taxon>
        <taxon>Agaricomycetidae</taxon>
        <taxon>Agaricales</taxon>
        <taxon>Agaricineae</taxon>
        <taxon>Strophariaceae</taxon>
        <taxon>Galerina</taxon>
    </lineage>
</organism>
<name>A0A067TCX7_GALM3</name>
<gene>
    <name evidence="2" type="ORF">GALMADRAFT_242505</name>
</gene>
<evidence type="ECO:0000256" key="1">
    <source>
        <dbReference type="SAM" id="Phobius"/>
    </source>
</evidence>
<evidence type="ECO:0000313" key="3">
    <source>
        <dbReference type="Proteomes" id="UP000027222"/>
    </source>
</evidence>
<dbReference type="EMBL" id="KL142372">
    <property type="protein sequence ID" value="KDR80212.1"/>
    <property type="molecule type" value="Genomic_DNA"/>
</dbReference>
<feature type="transmembrane region" description="Helical" evidence="1">
    <location>
        <begin position="355"/>
        <end position="376"/>
    </location>
</feature>
<dbReference type="Proteomes" id="UP000027222">
    <property type="component" value="Unassembled WGS sequence"/>
</dbReference>
<dbReference type="STRING" id="685588.A0A067TCX7"/>
<keyword evidence="1" id="KW-0472">Membrane</keyword>
<feature type="transmembrane region" description="Helical" evidence="1">
    <location>
        <begin position="388"/>
        <end position="409"/>
    </location>
</feature>
<accession>A0A067TCX7</accession>